<reference evidence="11 13" key="1">
    <citation type="submission" date="2015-03" db="EMBL/GenBank/DDBJ databases">
        <authorList>
            <consortium name="Pathogen Informatics"/>
            <person name="Murphy D."/>
        </authorList>
    </citation>
    <scope>NUCLEOTIDE SEQUENCE [LARGE SCALE GENOMIC DNA]</scope>
    <source>
        <strain evidence="11">Type strain: CIP110231</strain>
        <strain evidence="13">type strain: CIP110231</strain>
    </source>
</reference>
<evidence type="ECO:0000256" key="6">
    <source>
        <dbReference type="ARBA" id="ARBA00023098"/>
    </source>
</evidence>
<protein>
    <recommendedName>
        <fullName evidence="10">Glycerol-3-phosphate acyltransferase</fullName>
    </recommendedName>
    <alternativeName>
        <fullName evidence="10">Acyl-PO4 G3P acyltransferase</fullName>
    </alternativeName>
    <alternativeName>
        <fullName evidence="10">Acyl-phosphate--glycerol-3-phosphate acyltransferase</fullName>
    </alternativeName>
    <alternativeName>
        <fullName evidence="10">G3P acyltransferase</fullName>
        <shortName evidence="10">GPAT</shortName>
        <ecNumber evidence="10">2.3.1.275</ecNumber>
    </alternativeName>
    <alternativeName>
        <fullName evidence="10">Lysophosphatidic acid synthase</fullName>
        <shortName evidence="10">LPA synthase</shortName>
    </alternativeName>
</protein>
<dbReference type="PANTHER" id="PTHR30309:SF0">
    <property type="entry name" value="GLYCEROL-3-PHOSPHATE ACYLTRANSFERASE-RELATED"/>
    <property type="match status" value="1"/>
</dbReference>
<dbReference type="AlphaFoldDB" id="A0AAW7K1M6"/>
<feature type="transmembrane region" description="Helical" evidence="10">
    <location>
        <begin position="6"/>
        <end position="28"/>
    </location>
</feature>
<name>A0AAW7K1M6_9GAMM</name>
<dbReference type="Proteomes" id="UP000040578">
    <property type="component" value="Unassembled WGS sequence"/>
</dbReference>
<comment type="subcellular location">
    <subcellularLocation>
        <location evidence="10">Cell membrane</location>
        <topology evidence="10">Multi-pass membrane protein</topology>
    </subcellularLocation>
</comment>
<organism evidence="12 14">
    <name type="scientific">Yersinia nurmii</name>
    <dbReference type="NCBI Taxonomy" id="685706"/>
    <lineage>
        <taxon>Bacteria</taxon>
        <taxon>Pseudomonadati</taxon>
        <taxon>Pseudomonadota</taxon>
        <taxon>Gammaproteobacteria</taxon>
        <taxon>Enterobacterales</taxon>
        <taxon>Yersiniaceae</taxon>
        <taxon>Yersinia</taxon>
    </lineage>
</organism>
<sequence>MSAIALGMILFAYLCGSISSAILVCRIAKLPDPRVNGSGNPGATNVLRIGGRTAAAAVLVFDVIKGMLPVWIAYLLHVSPLYLGITAIAACLGHIYPVFFNFRGGKGVATAFGAIAPIGWDLTGLMTGTWLLTVLLSGYSSLGAIVSALIAPFYVWWFKPQFTFPVAMLSCLILMRHHDNIQRLWRGQESKIWDKLKKKRQKTAAEEAEEQELDD</sequence>
<evidence type="ECO:0000256" key="8">
    <source>
        <dbReference type="ARBA" id="ARBA00023209"/>
    </source>
</evidence>
<comment type="subunit">
    <text evidence="10">Probably interacts with PlsX.</text>
</comment>
<evidence type="ECO:0000256" key="5">
    <source>
        <dbReference type="ARBA" id="ARBA00022989"/>
    </source>
</evidence>
<dbReference type="Pfam" id="PF02660">
    <property type="entry name" value="G3P_acyltransf"/>
    <property type="match status" value="1"/>
</dbReference>
<evidence type="ECO:0000256" key="7">
    <source>
        <dbReference type="ARBA" id="ARBA00023136"/>
    </source>
</evidence>
<evidence type="ECO:0000256" key="4">
    <source>
        <dbReference type="ARBA" id="ARBA00022692"/>
    </source>
</evidence>
<feature type="transmembrane region" description="Helical" evidence="10">
    <location>
        <begin position="138"/>
        <end position="158"/>
    </location>
</feature>
<keyword evidence="4 10" id="KW-0812">Transmembrane</keyword>
<dbReference type="Proteomes" id="UP001167864">
    <property type="component" value="Unassembled WGS sequence"/>
</dbReference>
<accession>A0AAW7K1M6</accession>
<feature type="transmembrane region" description="Helical" evidence="10">
    <location>
        <begin position="111"/>
        <end position="132"/>
    </location>
</feature>
<comment type="caution">
    <text evidence="12">The sequence shown here is derived from an EMBL/GenBank/DDBJ whole genome shotgun (WGS) entry which is preliminary data.</text>
</comment>
<dbReference type="HAMAP" id="MF_01043">
    <property type="entry name" value="PlsY"/>
    <property type="match status" value="1"/>
</dbReference>
<evidence type="ECO:0000313" key="13">
    <source>
        <dbReference type="Proteomes" id="UP000040578"/>
    </source>
</evidence>
<keyword evidence="5 10" id="KW-1133">Transmembrane helix</keyword>
<evidence type="ECO:0000256" key="3">
    <source>
        <dbReference type="ARBA" id="ARBA00022679"/>
    </source>
</evidence>
<dbReference type="GO" id="GO:0008654">
    <property type="term" value="P:phospholipid biosynthetic process"/>
    <property type="evidence" value="ECO:0007669"/>
    <property type="project" value="UniProtKB-UniRule"/>
</dbReference>
<reference evidence="12" key="2">
    <citation type="submission" date="2023-06" db="EMBL/GenBank/DDBJ databases">
        <authorList>
            <person name="Polev D.E."/>
            <person name="Saitova A.T."/>
            <person name="Bogumilchik E.A."/>
            <person name="Kokorina G.I."/>
            <person name="Voskresenskaia E.A."/>
        </authorList>
    </citation>
    <scope>NUCLEOTIDE SEQUENCE</scope>
    <source>
        <strain evidence="12">2145 StPb PI</strain>
    </source>
</reference>
<proteinExistence type="inferred from homology"/>
<dbReference type="InterPro" id="IPR003811">
    <property type="entry name" value="G3P_acylTferase_PlsY"/>
</dbReference>
<evidence type="ECO:0000313" key="14">
    <source>
        <dbReference type="Proteomes" id="UP001167864"/>
    </source>
</evidence>
<keyword evidence="2 10" id="KW-0444">Lipid biosynthesis</keyword>
<keyword evidence="13" id="KW-1185">Reference proteome</keyword>
<dbReference type="EMBL" id="JAUEHU010000002">
    <property type="protein sequence ID" value="MDN0086262.1"/>
    <property type="molecule type" value="Genomic_DNA"/>
</dbReference>
<evidence type="ECO:0000256" key="1">
    <source>
        <dbReference type="ARBA" id="ARBA00022475"/>
    </source>
</evidence>
<keyword evidence="1 10" id="KW-1003">Cell membrane</keyword>
<dbReference type="EC" id="2.3.1.275" evidence="10"/>
<comment type="function">
    <text evidence="10">Catalyzes the transfer of an acyl group from acyl-phosphate (acyl-PO(4)) to glycerol-3-phosphate (G3P) to form lysophosphatidic acid (LPA). This enzyme utilizes acyl-phosphate as fatty acyl donor, but not acyl-CoA or acyl-ACP.</text>
</comment>
<keyword evidence="12" id="KW-0012">Acyltransferase</keyword>
<feature type="transmembrane region" description="Helical" evidence="10">
    <location>
        <begin position="49"/>
        <end position="74"/>
    </location>
</feature>
<keyword evidence="7 10" id="KW-0472">Membrane</keyword>
<keyword evidence="6 10" id="KW-0443">Lipid metabolism</keyword>
<gene>
    <name evidence="10 12" type="primary">plsY</name>
    <name evidence="11" type="ORF">ERS137967_01659</name>
    <name evidence="12" type="ORF">QVN42_02450</name>
</gene>
<evidence type="ECO:0000256" key="2">
    <source>
        <dbReference type="ARBA" id="ARBA00022516"/>
    </source>
</evidence>
<dbReference type="GO" id="GO:0043772">
    <property type="term" value="F:acyl-phosphate glycerol-3-phosphate acyltransferase activity"/>
    <property type="evidence" value="ECO:0007669"/>
    <property type="project" value="UniProtKB-UniRule"/>
</dbReference>
<dbReference type="GO" id="GO:0005886">
    <property type="term" value="C:plasma membrane"/>
    <property type="evidence" value="ECO:0007669"/>
    <property type="project" value="UniProtKB-SubCell"/>
</dbReference>
<keyword evidence="3 10" id="KW-0808">Transferase</keyword>
<comment type="similarity">
    <text evidence="10">Belongs to the PlsY family.</text>
</comment>
<dbReference type="RefSeq" id="WP_049597797.1">
    <property type="nucleotide sequence ID" value="NZ_CPYD01000005.1"/>
</dbReference>
<dbReference type="NCBIfam" id="TIGR00023">
    <property type="entry name" value="glycerol-3-phosphate 1-O-acyltransferase PlsY"/>
    <property type="match status" value="1"/>
</dbReference>
<keyword evidence="8 10" id="KW-0594">Phospholipid biosynthesis</keyword>
<evidence type="ECO:0000313" key="12">
    <source>
        <dbReference type="EMBL" id="MDN0086262.1"/>
    </source>
</evidence>
<dbReference type="EMBL" id="CPYD01000005">
    <property type="protein sequence ID" value="CNE48164.1"/>
    <property type="molecule type" value="Genomic_DNA"/>
</dbReference>
<comment type="catalytic activity">
    <reaction evidence="10">
        <text>an acyl phosphate + sn-glycerol 3-phosphate = a 1-acyl-sn-glycero-3-phosphate + phosphate</text>
        <dbReference type="Rhea" id="RHEA:34075"/>
        <dbReference type="ChEBI" id="CHEBI:43474"/>
        <dbReference type="ChEBI" id="CHEBI:57597"/>
        <dbReference type="ChEBI" id="CHEBI:57970"/>
        <dbReference type="ChEBI" id="CHEBI:59918"/>
        <dbReference type="EC" id="2.3.1.275"/>
    </reaction>
</comment>
<evidence type="ECO:0000256" key="9">
    <source>
        <dbReference type="ARBA" id="ARBA00023264"/>
    </source>
</evidence>
<feature type="transmembrane region" description="Helical" evidence="10">
    <location>
        <begin position="80"/>
        <end position="99"/>
    </location>
</feature>
<evidence type="ECO:0000256" key="10">
    <source>
        <dbReference type="HAMAP-Rule" id="MF_01043"/>
    </source>
</evidence>
<evidence type="ECO:0000313" key="11">
    <source>
        <dbReference type="EMBL" id="CNE48164.1"/>
    </source>
</evidence>
<keyword evidence="9 10" id="KW-1208">Phospholipid metabolism</keyword>
<dbReference type="PANTHER" id="PTHR30309">
    <property type="entry name" value="INNER MEMBRANE PROTEIN YGIH"/>
    <property type="match status" value="1"/>
</dbReference>
<comment type="pathway">
    <text evidence="10">Lipid metabolism; phospholipid metabolism.</text>
</comment>
<dbReference type="SMART" id="SM01207">
    <property type="entry name" value="G3P_acyltransf"/>
    <property type="match status" value="1"/>
</dbReference>